<dbReference type="CDD" id="cd02511">
    <property type="entry name" value="Beta4Glucosyltransferase"/>
    <property type="match status" value="1"/>
</dbReference>
<evidence type="ECO:0000259" key="2">
    <source>
        <dbReference type="Pfam" id="PF00535"/>
    </source>
</evidence>
<accession>A0A1I3UCE1</accession>
<reference evidence="4" key="1">
    <citation type="submission" date="2016-10" db="EMBL/GenBank/DDBJ databases">
        <authorList>
            <person name="Varghese N."/>
            <person name="Submissions S."/>
        </authorList>
    </citation>
    <scope>NUCLEOTIDE SEQUENCE [LARGE SCALE GENOMIC DNA]</scope>
    <source>
        <strain evidence="4">DSM 5918</strain>
    </source>
</reference>
<dbReference type="Proteomes" id="UP000198635">
    <property type="component" value="Unassembled WGS sequence"/>
</dbReference>
<dbReference type="SUPFAM" id="SSF53448">
    <property type="entry name" value="Nucleotide-diphospho-sugar transferases"/>
    <property type="match status" value="1"/>
</dbReference>
<feature type="domain" description="Glycosyltransferase 2-like" evidence="2">
    <location>
        <begin position="10"/>
        <end position="124"/>
    </location>
</feature>
<dbReference type="STRING" id="52560.SAMN04488082_107109"/>
<keyword evidence="4" id="KW-1185">Reference proteome</keyword>
<organism evidence="3 4">
    <name type="scientific">Desulfomicrobium apsheronum</name>
    <dbReference type="NCBI Taxonomy" id="52560"/>
    <lineage>
        <taxon>Bacteria</taxon>
        <taxon>Pseudomonadati</taxon>
        <taxon>Thermodesulfobacteriota</taxon>
        <taxon>Desulfovibrionia</taxon>
        <taxon>Desulfovibrionales</taxon>
        <taxon>Desulfomicrobiaceae</taxon>
        <taxon>Desulfomicrobium</taxon>
    </lineage>
</organism>
<comment type="similarity">
    <text evidence="1">Belongs to the glycosyltransferase 2 family. WaaE/KdtX subfamily.</text>
</comment>
<sequence>MIHDGHTVTALVITKNEETHLSECLASVIGWVDEVVVLDSGSTDRTKEIAEQYGARFYQNLEWQGFGRQRQIAQDYVTSSWCFWLDADERVTSALRDEILSVLRQGTANNVYAIPRLNWFFGRFIRHCGWYPKPVVRLYPLALTHYDDANVHEQVEIRDSFCVKTLVNDLMHYPYKDLRHYVTKSASYANDWAKMKDAEGKKSSLVGAFFRAVLRFFRMYLFQKGMLDGKQGFLLCVLSSYYTFLKYAELWILGQDKEKEIRNRHLQERQK</sequence>
<dbReference type="EMBL" id="FORX01000007">
    <property type="protein sequence ID" value="SFJ80582.1"/>
    <property type="molecule type" value="Genomic_DNA"/>
</dbReference>
<evidence type="ECO:0000256" key="1">
    <source>
        <dbReference type="ARBA" id="ARBA00038494"/>
    </source>
</evidence>
<gene>
    <name evidence="3" type="ORF">SAMN04488082_107109</name>
</gene>
<dbReference type="GO" id="GO:0016740">
    <property type="term" value="F:transferase activity"/>
    <property type="evidence" value="ECO:0007669"/>
    <property type="project" value="UniProtKB-KW"/>
</dbReference>
<dbReference type="PANTHER" id="PTHR43630:SF2">
    <property type="entry name" value="GLYCOSYLTRANSFERASE"/>
    <property type="match status" value="1"/>
</dbReference>
<dbReference type="PANTHER" id="PTHR43630">
    <property type="entry name" value="POLY-BETA-1,6-N-ACETYL-D-GLUCOSAMINE SYNTHASE"/>
    <property type="match status" value="1"/>
</dbReference>
<name>A0A1I3UCE1_9BACT</name>
<proteinExistence type="inferred from homology"/>
<protein>
    <submittedName>
        <fullName evidence="3">(Heptosyl)LPS beta-1,4-glucosyltransferase</fullName>
    </submittedName>
</protein>
<dbReference type="OrthoDB" id="9815923at2"/>
<dbReference type="Gene3D" id="3.90.550.10">
    <property type="entry name" value="Spore Coat Polysaccharide Biosynthesis Protein SpsA, Chain A"/>
    <property type="match status" value="1"/>
</dbReference>
<keyword evidence="3" id="KW-0808">Transferase</keyword>
<evidence type="ECO:0000313" key="4">
    <source>
        <dbReference type="Proteomes" id="UP000198635"/>
    </source>
</evidence>
<evidence type="ECO:0000313" key="3">
    <source>
        <dbReference type="EMBL" id="SFJ80582.1"/>
    </source>
</evidence>
<dbReference type="AlphaFoldDB" id="A0A1I3UCE1"/>
<dbReference type="InterPro" id="IPR029044">
    <property type="entry name" value="Nucleotide-diphossugar_trans"/>
</dbReference>
<dbReference type="Pfam" id="PF00535">
    <property type="entry name" value="Glycos_transf_2"/>
    <property type="match status" value="1"/>
</dbReference>
<dbReference type="InterPro" id="IPR001173">
    <property type="entry name" value="Glyco_trans_2-like"/>
</dbReference>